<keyword evidence="2" id="KW-1185">Reference proteome</keyword>
<protein>
    <submittedName>
        <fullName evidence="3">Reverse transcriptase domain-containing protein</fullName>
    </submittedName>
</protein>
<proteinExistence type="predicted"/>
<dbReference type="WBParaSite" id="SPAL_0000544600.1">
    <property type="protein sequence ID" value="SPAL_0000544600.1"/>
    <property type="gene ID" value="SPAL_0000544600"/>
</dbReference>
<accession>A0A0N5BHK8</accession>
<evidence type="ECO:0000256" key="1">
    <source>
        <dbReference type="SAM" id="MobiDB-lite"/>
    </source>
</evidence>
<feature type="compositionally biased region" description="Basic and acidic residues" evidence="1">
    <location>
        <begin position="320"/>
        <end position="333"/>
    </location>
</feature>
<name>A0A0N5BHK8_STREA</name>
<dbReference type="AlphaFoldDB" id="A0A0N5BHK8"/>
<organism evidence="2 3">
    <name type="scientific">Strongyloides papillosus</name>
    <name type="common">Intestinal threadworm</name>
    <dbReference type="NCBI Taxonomy" id="174720"/>
    <lineage>
        <taxon>Eukaryota</taxon>
        <taxon>Metazoa</taxon>
        <taxon>Ecdysozoa</taxon>
        <taxon>Nematoda</taxon>
        <taxon>Chromadorea</taxon>
        <taxon>Rhabditida</taxon>
        <taxon>Tylenchina</taxon>
        <taxon>Panagrolaimomorpha</taxon>
        <taxon>Strongyloidoidea</taxon>
        <taxon>Strongyloididae</taxon>
        <taxon>Strongyloides</taxon>
    </lineage>
</organism>
<dbReference type="STRING" id="174720.A0A0N5BHK8"/>
<sequence length="493" mass="56525">MANFDAIFTIRSKQWKDEQRLLSVGRIPTKEEKERLIKAQMDELTELMALCEIPEGRSAVLPVIWDTRKADPLQDELSRTILGYIQKGVVLQPFTKGSDTDFNKWKDKLLNMLSGITATDYSFGLACEVCVKFIDIFIPESSDAYRFLTQVRPMFSDETGKLKVGTQLPALLEAVYLQMRSSATKSRTQMLAKRPYWDRRTDNMVKFIKKYEKYLQQRFDVTSIDAYLNDNPALMRSEVMNFCDAVPHIIRKEARIELGRDWRWNEFTNHFTEAESSLAYHNPNYKINKGDEAIDIDKTSDKYKHDNNKSHNNNRHKNNYNKDKKDNNYDKNRQKGKNNYTKHNGNKNNHGNGGNRERNNAKSNNNNSNNNYKNNSKTYIKGKGTKNGKQHSGTVQVNSVEEASMADYVNKLVLTSLANAKYNMTLMMACIMLILLPMTSATLPPSYEVEPCDQPMAPAFYALAKWDAKTATAAQFRVIPPACFPVGRYEITG</sequence>
<evidence type="ECO:0000313" key="3">
    <source>
        <dbReference type="WBParaSite" id="SPAL_0000544600.1"/>
    </source>
</evidence>
<feature type="compositionally biased region" description="Low complexity" evidence="1">
    <location>
        <begin position="361"/>
        <end position="377"/>
    </location>
</feature>
<reference evidence="3" key="1">
    <citation type="submission" date="2017-02" db="UniProtKB">
        <authorList>
            <consortium name="WormBaseParasite"/>
        </authorList>
    </citation>
    <scope>IDENTIFICATION</scope>
</reference>
<dbReference type="Proteomes" id="UP000046392">
    <property type="component" value="Unplaced"/>
</dbReference>
<evidence type="ECO:0000313" key="2">
    <source>
        <dbReference type="Proteomes" id="UP000046392"/>
    </source>
</evidence>
<feature type="region of interest" description="Disordered" evidence="1">
    <location>
        <begin position="301"/>
        <end position="393"/>
    </location>
</feature>
<feature type="compositionally biased region" description="Low complexity" evidence="1">
    <location>
        <begin position="337"/>
        <end position="350"/>
    </location>
</feature>